<keyword evidence="3" id="KW-1185">Reference proteome</keyword>
<dbReference type="AlphaFoldDB" id="A0A2P5I4I3"/>
<organism evidence="2 3">
    <name type="scientific">Diaporthe helianthi</name>
    <dbReference type="NCBI Taxonomy" id="158607"/>
    <lineage>
        <taxon>Eukaryota</taxon>
        <taxon>Fungi</taxon>
        <taxon>Dikarya</taxon>
        <taxon>Ascomycota</taxon>
        <taxon>Pezizomycotina</taxon>
        <taxon>Sordariomycetes</taxon>
        <taxon>Sordariomycetidae</taxon>
        <taxon>Diaporthales</taxon>
        <taxon>Diaporthaceae</taxon>
        <taxon>Diaporthe</taxon>
    </lineage>
</organism>
<dbReference type="OrthoDB" id="4146887at2759"/>
<feature type="region of interest" description="Disordered" evidence="1">
    <location>
        <begin position="1"/>
        <end position="26"/>
    </location>
</feature>
<dbReference type="Proteomes" id="UP000094444">
    <property type="component" value="Unassembled WGS sequence"/>
</dbReference>
<sequence length="146" mass="16191">MTMLPQTCQRPPSPPDSDKASPETTDASVSLVAKIAKSGLIRQNDYFIPREGIDSEVLAAELPLYLGNDVSLRRGTYKDEETGLLIQGYYISAYRNLTSAMLDDIKADSADWEQEKARYHADCTTGAKIQQWPDTITPPGRPLNEN</sequence>
<gene>
    <name evidence="2" type="ORF">DHEL01_v204188</name>
</gene>
<dbReference type="STRING" id="158607.A0A2P5I4I3"/>
<name>A0A2P5I4I3_DIAHE</name>
<evidence type="ECO:0000313" key="2">
    <source>
        <dbReference type="EMBL" id="POS77411.1"/>
    </source>
</evidence>
<accession>A0A2P5I4I3</accession>
<comment type="caution">
    <text evidence="2">The sequence shown here is derived from an EMBL/GenBank/DDBJ whole genome shotgun (WGS) entry which is preliminary data.</text>
</comment>
<dbReference type="EMBL" id="MAVT02000272">
    <property type="protein sequence ID" value="POS77411.1"/>
    <property type="molecule type" value="Genomic_DNA"/>
</dbReference>
<protein>
    <submittedName>
        <fullName evidence="2">Transcription factor RfeG</fullName>
    </submittedName>
</protein>
<dbReference type="PANTHER" id="PTHR39609">
    <property type="entry name" value="RFEG-RELATED"/>
    <property type="match status" value="1"/>
</dbReference>
<proteinExistence type="predicted"/>
<dbReference type="InParanoid" id="A0A2P5I4I3"/>
<feature type="compositionally biased region" description="Polar residues" evidence="1">
    <location>
        <begin position="1"/>
        <end position="10"/>
    </location>
</feature>
<reference evidence="2" key="1">
    <citation type="submission" date="2017-09" db="EMBL/GenBank/DDBJ databases">
        <title>Polyketide synthases of a Diaporthe helianthi virulent isolate.</title>
        <authorList>
            <person name="Baroncelli R."/>
        </authorList>
    </citation>
    <scope>NUCLEOTIDE SEQUENCE [LARGE SCALE GENOMIC DNA]</scope>
    <source>
        <strain evidence="2">7/96</strain>
    </source>
</reference>
<evidence type="ECO:0000313" key="3">
    <source>
        <dbReference type="Proteomes" id="UP000094444"/>
    </source>
</evidence>
<evidence type="ECO:0000256" key="1">
    <source>
        <dbReference type="SAM" id="MobiDB-lite"/>
    </source>
</evidence>
<dbReference type="PANTHER" id="PTHR39609:SF1">
    <property type="entry name" value="RFEG"/>
    <property type="match status" value="1"/>
</dbReference>